<name>A0ABN1VVV6_9MICO</name>
<comment type="caution">
    <text evidence="2">The sequence shown here is derived from an EMBL/GenBank/DDBJ whole genome shotgun (WGS) entry which is preliminary data.</text>
</comment>
<dbReference type="EMBL" id="BAAAKW010000054">
    <property type="protein sequence ID" value="GAA1223915.1"/>
    <property type="molecule type" value="Genomic_DNA"/>
</dbReference>
<proteinExistence type="predicted"/>
<evidence type="ECO:0000313" key="2">
    <source>
        <dbReference type="EMBL" id="GAA1223915.1"/>
    </source>
</evidence>
<protein>
    <submittedName>
        <fullName evidence="2">Uncharacterized protein</fullName>
    </submittedName>
</protein>
<keyword evidence="1" id="KW-0472">Membrane</keyword>
<evidence type="ECO:0000313" key="3">
    <source>
        <dbReference type="Proteomes" id="UP001500943"/>
    </source>
</evidence>
<reference evidence="2 3" key="1">
    <citation type="journal article" date="2019" name="Int. J. Syst. Evol. Microbiol.">
        <title>The Global Catalogue of Microorganisms (GCM) 10K type strain sequencing project: providing services to taxonomists for standard genome sequencing and annotation.</title>
        <authorList>
            <consortium name="The Broad Institute Genomics Platform"/>
            <consortium name="The Broad Institute Genome Sequencing Center for Infectious Disease"/>
            <person name="Wu L."/>
            <person name="Ma J."/>
        </authorList>
    </citation>
    <scope>NUCLEOTIDE SEQUENCE [LARGE SCALE GENOMIC DNA]</scope>
    <source>
        <strain evidence="2 3">JCM 12762</strain>
    </source>
</reference>
<accession>A0ABN1VVV6</accession>
<gene>
    <name evidence="2" type="ORF">GCM10009655_23700</name>
</gene>
<organism evidence="2 3">
    <name type="scientific">Rhodoglobus aureus</name>
    <dbReference type="NCBI Taxonomy" id="191497"/>
    <lineage>
        <taxon>Bacteria</taxon>
        <taxon>Bacillati</taxon>
        <taxon>Actinomycetota</taxon>
        <taxon>Actinomycetes</taxon>
        <taxon>Micrococcales</taxon>
        <taxon>Microbacteriaceae</taxon>
        <taxon>Rhodoglobus</taxon>
    </lineage>
</organism>
<keyword evidence="3" id="KW-1185">Reference proteome</keyword>
<feature type="transmembrane region" description="Helical" evidence="1">
    <location>
        <begin position="29"/>
        <end position="48"/>
    </location>
</feature>
<sequence>MAHARMIHARFVCTVRHVHAFVHVRTRSYGTGIGIGGGHLMCAVFLVADGIRLRIVRD</sequence>
<evidence type="ECO:0000256" key="1">
    <source>
        <dbReference type="SAM" id="Phobius"/>
    </source>
</evidence>
<keyword evidence="1" id="KW-0812">Transmembrane</keyword>
<keyword evidence="1" id="KW-1133">Transmembrane helix</keyword>
<dbReference type="Proteomes" id="UP001500943">
    <property type="component" value="Unassembled WGS sequence"/>
</dbReference>